<evidence type="ECO:0000313" key="2">
    <source>
        <dbReference type="EMBL" id="CAF4225146.1"/>
    </source>
</evidence>
<dbReference type="GO" id="GO:0005524">
    <property type="term" value="F:ATP binding"/>
    <property type="evidence" value="ECO:0007669"/>
    <property type="project" value="InterPro"/>
</dbReference>
<dbReference type="EMBL" id="CAJOBD010017842">
    <property type="protein sequence ID" value="CAF4225146.1"/>
    <property type="molecule type" value="Genomic_DNA"/>
</dbReference>
<dbReference type="SUPFAM" id="SSF52540">
    <property type="entry name" value="P-loop containing nucleoside triphosphate hydrolases"/>
    <property type="match status" value="1"/>
</dbReference>
<feature type="non-terminal residue" evidence="2">
    <location>
        <position position="1"/>
    </location>
</feature>
<organism evidence="2 3">
    <name type="scientific">Rotaria sordida</name>
    <dbReference type="NCBI Taxonomy" id="392033"/>
    <lineage>
        <taxon>Eukaryota</taxon>
        <taxon>Metazoa</taxon>
        <taxon>Spiralia</taxon>
        <taxon>Gnathifera</taxon>
        <taxon>Rotifera</taxon>
        <taxon>Eurotatoria</taxon>
        <taxon>Bdelloidea</taxon>
        <taxon>Philodinida</taxon>
        <taxon>Philodinidae</taxon>
        <taxon>Rotaria</taxon>
    </lineage>
</organism>
<gene>
    <name evidence="2" type="ORF">JBS370_LOCUS37617</name>
</gene>
<evidence type="ECO:0000313" key="3">
    <source>
        <dbReference type="Proteomes" id="UP000663836"/>
    </source>
</evidence>
<dbReference type="AlphaFoldDB" id="A0A820CYQ0"/>
<dbReference type="Pfam" id="PF00485">
    <property type="entry name" value="PRK"/>
    <property type="match status" value="1"/>
</dbReference>
<feature type="non-terminal residue" evidence="2">
    <location>
        <position position="58"/>
    </location>
</feature>
<evidence type="ECO:0000259" key="1">
    <source>
        <dbReference type="Pfam" id="PF00485"/>
    </source>
</evidence>
<dbReference type="Proteomes" id="UP000663836">
    <property type="component" value="Unassembled WGS sequence"/>
</dbReference>
<reference evidence="2" key="1">
    <citation type="submission" date="2021-02" db="EMBL/GenBank/DDBJ databases">
        <authorList>
            <person name="Nowell W R."/>
        </authorList>
    </citation>
    <scope>NUCLEOTIDE SEQUENCE</scope>
</reference>
<proteinExistence type="predicted"/>
<feature type="domain" description="Phosphoribulokinase/uridine kinase" evidence="1">
    <location>
        <begin position="12"/>
        <end position="52"/>
    </location>
</feature>
<dbReference type="Gene3D" id="3.40.50.300">
    <property type="entry name" value="P-loop containing nucleotide triphosphate hydrolases"/>
    <property type="match status" value="1"/>
</dbReference>
<comment type="caution">
    <text evidence="2">The sequence shown here is derived from an EMBL/GenBank/DDBJ whole genome shotgun (WGS) entry which is preliminary data.</text>
</comment>
<name>A0A820CYQ0_9BILA</name>
<sequence>MTTTSNHPQVIFIGIAGPSGCGKTTYAKHLVEHLRSPLHLIELDHFYIHSITINHPIL</sequence>
<dbReference type="InterPro" id="IPR027417">
    <property type="entry name" value="P-loop_NTPase"/>
</dbReference>
<dbReference type="InterPro" id="IPR006083">
    <property type="entry name" value="PRK/URK"/>
</dbReference>
<dbReference type="GO" id="GO:0016301">
    <property type="term" value="F:kinase activity"/>
    <property type="evidence" value="ECO:0007669"/>
    <property type="project" value="InterPro"/>
</dbReference>
<accession>A0A820CYQ0</accession>
<protein>
    <recommendedName>
        <fullName evidence="1">Phosphoribulokinase/uridine kinase domain-containing protein</fullName>
    </recommendedName>
</protein>